<dbReference type="GO" id="GO:0005886">
    <property type="term" value="C:plasma membrane"/>
    <property type="evidence" value="ECO:0007669"/>
    <property type="project" value="UniProtKB-SubCell"/>
</dbReference>
<sequence length="435" mass="48055">MFFYYLRLSALSYRRNPVLSSLMVLAVAIGISSYMVIFTLNYVMGGNPIPQKSEQLFVVQMDLGNPNQQRDPPVQLTYLDATALFDDGRAYRQTSTSRFSGILEPDNAELRPFAVNGRGATADFFSMFNVPFLYGSAWDSNADTEQQQVVVLSGEMNERLFGGQDSVGEVLRLEGTNFQVVGVLDTWEPIPKFYDVNNNTFGASEEIYLPWSLIIGLELPRSGNTNCFSAPSGTGLQAFLNSDCVWIQYWVELRSPNEEAEYLDFINSYTAEQKALGRFEKDLNNHLYDVEEWMIEQEVLPDETQILSALATMLLAVCLLNTIGLLLSKFLGKSSEIGVRQALGASKGSLFTQHVIEAGFIGFLGGVIGLGLSSLGLEGVKILLGENLMVVDWIQLDMTVALLTIALAIGSTIIAGLYPIWRACNINPAVHLKTQ</sequence>
<dbReference type="InterPro" id="IPR003838">
    <property type="entry name" value="ABC3_permease_C"/>
</dbReference>
<feature type="transmembrane region" description="Helical" evidence="6">
    <location>
        <begin position="306"/>
        <end position="327"/>
    </location>
</feature>
<evidence type="ECO:0000259" key="7">
    <source>
        <dbReference type="Pfam" id="PF02687"/>
    </source>
</evidence>
<dbReference type="EMBL" id="NVVJ01000098">
    <property type="protein sequence ID" value="PCJ18626.1"/>
    <property type="molecule type" value="Genomic_DNA"/>
</dbReference>
<dbReference type="Pfam" id="PF12704">
    <property type="entry name" value="MacB_PCD"/>
    <property type="match status" value="1"/>
</dbReference>
<gene>
    <name evidence="9" type="ORF">COA96_16610</name>
</gene>
<feature type="transmembrane region" description="Helical" evidence="6">
    <location>
        <begin position="21"/>
        <end position="44"/>
    </location>
</feature>
<evidence type="ECO:0000256" key="5">
    <source>
        <dbReference type="ARBA" id="ARBA00023136"/>
    </source>
</evidence>
<evidence type="ECO:0000256" key="3">
    <source>
        <dbReference type="ARBA" id="ARBA00022692"/>
    </source>
</evidence>
<dbReference type="InterPro" id="IPR050250">
    <property type="entry name" value="Macrolide_Exporter_MacB"/>
</dbReference>
<keyword evidence="5 6" id="KW-0472">Membrane</keyword>
<proteinExistence type="predicted"/>
<organism evidence="9 10">
    <name type="scientific">SAR86 cluster bacterium</name>
    <dbReference type="NCBI Taxonomy" id="2030880"/>
    <lineage>
        <taxon>Bacteria</taxon>
        <taxon>Pseudomonadati</taxon>
        <taxon>Pseudomonadota</taxon>
        <taxon>Gammaproteobacteria</taxon>
        <taxon>SAR86 cluster</taxon>
    </lineage>
</organism>
<evidence type="ECO:0000259" key="8">
    <source>
        <dbReference type="Pfam" id="PF12704"/>
    </source>
</evidence>
<dbReference type="GO" id="GO:0022857">
    <property type="term" value="F:transmembrane transporter activity"/>
    <property type="evidence" value="ECO:0007669"/>
    <property type="project" value="TreeGrafter"/>
</dbReference>
<comment type="caution">
    <text evidence="9">The sequence shown here is derived from an EMBL/GenBank/DDBJ whole genome shotgun (WGS) entry which is preliminary data.</text>
</comment>
<protein>
    <submittedName>
        <fullName evidence="9">ABC transporter substrate-binding protein</fullName>
    </submittedName>
</protein>
<evidence type="ECO:0000256" key="4">
    <source>
        <dbReference type="ARBA" id="ARBA00022989"/>
    </source>
</evidence>
<evidence type="ECO:0000256" key="2">
    <source>
        <dbReference type="ARBA" id="ARBA00022475"/>
    </source>
</evidence>
<dbReference type="Pfam" id="PF02687">
    <property type="entry name" value="FtsX"/>
    <property type="match status" value="1"/>
</dbReference>
<comment type="subcellular location">
    <subcellularLocation>
        <location evidence="1">Cell membrane</location>
        <topology evidence="1">Multi-pass membrane protein</topology>
    </subcellularLocation>
</comment>
<dbReference type="PANTHER" id="PTHR30572">
    <property type="entry name" value="MEMBRANE COMPONENT OF TRANSPORTER-RELATED"/>
    <property type="match status" value="1"/>
</dbReference>
<evidence type="ECO:0000256" key="1">
    <source>
        <dbReference type="ARBA" id="ARBA00004651"/>
    </source>
</evidence>
<evidence type="ECO:0000313" key="9">
    <source>
        <dbReference type="EMBL" id="PCJ18626.1"/>
    </source>
</evidence>
<dbReference type="AlphaFoldDB" id="A0A2A5AIE4"/>
<dbReference type="InterPro" id="IPR025857">
    <property type="entry name" value="MacB_PCD"/>
</dbReference>
<feature type="domain" description="ABC3 transporter permease C-terminal" evidence="7">
    <location>
        <begin position="310"/>
        <end position="428"/>
    </location>
</feature>
<feature type="domain" description="MacB-like periplasmic core" evidence="8">
    <location>
        <begin position="20"/>
        <end position="214"/>
    </location>
</feature>
<keyword evidence="4 6" id="KW-1133">Transmembrane helix</keyword>
<reference evidence="10" key="1">
    <citation type="submission" date="2017-08" db="EMBL/GenBank/DDBJ databases">
        <title>A dynamic microbial community with high functional redundancy inhabits the cold, oxic subseafloor aquifer.</title>
        <authorList>
            <person name="Tully B.J."/>
            <person name="Wheat C.G."/>
            <person name="Glazer B.T."/>
            <person name="Huber J.A."/>
        </authorList>
    </citation>
    <scope>NUCLEOTIDE SEQUENCE [LARGE SCALE GENOMIC DNA]</scope>
</reference>
<dbReference type="PANTHER" id="PTHR30572:SF18">
    <property type="entry name" value="ABC-TYPE MACROLIDE FAMILY EXPORT SYSTEM PERMEASE COMPONENT 2"/>
    <property type="match status" value="1"/>
</dbReference>
<evidence type="ECO:0000256" key="6">
    <source>
        <dbReference type="SAM" id="Phobius"/>
    </source>
</evidence>
<dbReference type="Proteomes" id="UP000218327">
    <property type="component" value="Unassembled WGS sequence"/>
</dbReference>
<feature type="transmembrane region" description="Helical" evidence="6">
    <location>
        <begin position="393"/>
        <end position="418"/>
    </location>
</feature>
<keyword evidence="3 6" id="KW-0812">Transmembrane</keyword>
<feature type="transmembrane region" description="Helical" evidence="6">
    <location>
        <begin position="348"/>
        <end position="373"/>
    </location>
</feature>
<evidence type="ECO:0000313" key="10">
    <source>
        <dbReference type="Proteomes" id="UP000218327"/>
    </source>
</evidence>
<accession>A0A2A5AIE4</accession>
<name>A0A2A5AIE4_9GAMM</name>
<keyword evidence="2" id="KW-1003">Cell membrane</keyword>